<dbReference type="InterPro" id="IPR056259">
    <property type="entry name" value="Dredd_N"/>
</dbReference>
<name>A0AAJ7CCY8_CEPCN</name>
<dbReference type="GeneID" id="107273653"/>
<dbReference type="GO" id="GO:0006508">
    <property type="term" value="P:proteolysis"/>
    <property type="evidence" value="ECO:0007669"/>
    <property type="project" value="InterPro"/>
</dbReference>
<organism evidence="5 6">
    <name type="scientific">Cephus cinctus</name>
    <name type="common">Wheat stem sawfly</name>
    <dbReference type="NCBI Taxonomy" id="211228"/>
    <lineage>
        <taxon>Eukaryota</taxon>
        <taxon>Metazoa</taxon>
        <taxon>Ecdysozoa</taxon>
        <taxon>Arthropoda</taxon>
        <taxon>Hexapoda</taxon>
        <taxon>Insecta</taxon>
        <taxon>Pterygota</taxon>
        <taxon>Neoptera</taxon>
        <taxon>Endopterygota</taxon>
        <taxon>Hymenoptera</taxon>
        <taxon>Cephoidea</taxon>
        <taxon>Cephidae</taxon>
        <taxon>Cephus</taxon>
    </lineage>
</organism>
<dbReference type="InterPro" id="IPR011600">
    <property type="entry name" value="Pept_C14_caspase"/>
</dbReference>
<dbReference type="InterPro" id="IPR056260">
    <property type="entry name" value="Dredd_2nd"/>
</dbReference>
<gene>
    <name evidence="6" type="primary">LOC107273653</name>
</gene>
<dbReference type="AlphaFoldDB" id="A0AAJ7CCY8"/>
<dbReference type="SMART" id="SM00115">
    <property type="entry name" value="CASc"/>
    <property type="match status" value="1"/>
</dbReference>
<dbReference type="PROSITE" id="PS50207">
    <property type="entry name" value="CASPASE_P10"/>
    <property type="match status" value="1"/>
</dbReference>
<dbReference type="KEGG" id="ccin:107273653"/>
<dbReference type="Pfam" id="PF00656">
    <property type="entry name" value="Peptidase_C14"/>
    <property type="match status" value="1"/>
</dbReference>
<dbReference type="SUPFAM" id="SSF52129">
    <property type="entry name" value="Caspase-like"/>
    <property type="match status" value="1"/>
</dbReference>
<protein>
    <submittedName>
        <fullName evidence="6">Caspase-8 isoform X1</fullName>
    </submittedName>
</protein>
<dbReference type="Gene3D" id="3.40.50.1460">
    <property type="match status" value="1"/>
</dbReference>
<dbReference type="PROSITE" id="PS50208">
    <property type="entry name" value="CASPASE_P20"/>
    <property type="match status" value="1"/>
</dbReference>
<dbReference type="InterPro" id="IPR002138">
    <property type="entry name" value="Pept_C14_p10"/>
</dbReference>
<feature type="domain" description="Caspase family p10" evidence="3">
    <location>
        <begin position="403"/>
        <end position="442"/>
    </location>
</feature>
<dbReference type="PANTHER" id="PTHR10454">
    <property type="entry name" value="CASPASE"/>
    <property type="match status" value="1"/>
</dbReference>
<evidence type="ECO:0000256" key="2">
    <source>
        <dbReference type="RuleBase" id="RU003971"/>
    </source>
</evidence>
<proteinExistence type="inferred from homology"/>
<evidence type="ECO:0000313" key="5">
    <source>
        <dbReference type="Proteomes" id="UP000694920"/>
    </source>
</evidence>
<comment type="similarity">
    <text evidence="1 2">Belongs to the peptidase C14A family.</text>
</comment>
<dbReference type="CTD" id="31011"/>
<dbReference type="GO" id="GO:0043525">
    <property type="term" value="P:positive regulation of neuron apoptotic process"/>
    <property type="evidence" value="ECO:0007669"/>
    <property type="project" value="TreeGrafter"/>
</dbReference>
<evidence type="ECO:0000256" key="1">
    <source>
        <dbReference type="ARBA" id="ARBA00010134"/>
    </source>
</evidence>
<dbReference type="GO" id="GO:0005737">
    <property type="term" value="C:cytoplasm"/>
    <property type="evidence" value="ECO:0007669"/>
    <property type="project" value="TreeGrafter"/>
</dbReference>
<reference evidence="6" key="1">
    <citation type="submission" date="2025-08" db="UniProtKB">
        <authorList>
            <consortium name="RefSeq"/>
        </authorList>
    </citation>
    <scope>IDENTIFICATION</scope>
</reference>
<dbReference type="InterPro" id="IPR015917">
    <property type="entry name" value="Pept_C14A"/>
</dbReference>
<dbReference type="PRINTS" id="PR00376">
    <property type="entry name" value="IL1BCENZYME"/>
</dbReference>
<accession>A0AAJ7CCY8</accession>
<sequence length="492" mass="56132">MCAMNLTTDAQVDNLLRIKLKNIDKDMLKHMENDLEMYEKVSLTFLLAEDMAEAYTTACKICNDINSGKYYLCEFIETLSKGWSIKLLEALCIIKTKHIIERLGYSYAELEKYFSPDIEYYTHRINKLIKLLFILCEYLNEKQTELLLRYMKEDGIHMTDELKDMQLLEVHILYWAKSGYISISSDGTGNVQNLKKHLKRLPTMNLSLYEEIDKLNISDTGEASCYDNALCKVFDLSENKVKKTADTNIIQTTETTAVNIIKKGICVIINEIHFPNTQYETRLSSIHDEKRLKETFMLFGFQVLVFNDLSEKTIIQRLQNITNNITDESCVIVCILSHGVEGAIVTTNGKILTLKELEMTLCCEKLKYIKKILIVQACQGKTIGRVKDTLTTDGPENVVVYGEFFLFTSTMPGFVSVRDKQKGSWFIQVLCDTLIEGAESNETFCNCAMKTTNKLSEMRGIVNGVETTQIPQNTSRLYSDFAFSISGSKPVL</sequence>
<keyword evidence="5" id="KW-1185">Reference proteome</keyword>
<evidence type="ECO:0000259" key="4">
    <source>
        <dbReference type="PROSITE" id="PS50208"/>
    </source>
</evidence>
<feature type="domain" description="Caspase family p20" evidence="4">
    <location>
        <begin position="262"/>
        <end position="382"/>
    </location>
</feature>
<dbReference type="Pfam" id="PF23724">
    <property type="entry name" value="Dredd_2nd"/>
    <property type="match status" value="1"/>
</dbReference>
<evidence type="ECO:0000259" key="3">
    <source>
        <dbReference type="PROSITE" id="PS50207"/>
    </source>
</evidence>
<dbReference type="InterPro" id="IPR029030">
    <property type="entry name" value="Caspase-like_dom_sf"/>
</dbReference>
<dbReference type="Proteomes" id="UP000694920">
    <property type="component" value="Unplaced"/>
</dbReference>
<dbReference type="InterPro" id="IPR002398">
    <property type="entry name" value="Pept_C14"/>
</dbReference>
<dbReference type="Pfam" id="PF23725">
    <property type="entry name" value="Dredd_N"/>
    <property type="match status" value="1"/>
</dbReference>
<dbReference type="GO" id="GO:0006915">
    <property type="term" value="P:apoptotic process"/>
    <property type="evidence" value="ECO:0007669"/>
    <property type="project" value="TreeGrafter"/>
</dbReference>
<dbReference type="GO" id="GO:0004197">
    <property type="term" value="F:cysteine-type endopeptidase activity"/>
    <property type="evidence" value="ECO:0007669"/>
    <property type="project" value="InterPro"/>
</dbReference>
<dbReference type="PANTHER" id="PTHR10454:SF210">
    <property type="entry name" value="CASPASE-2"/>
    <property type="match status" value="1"/>
</dbReference>
<evidence type="ECO:0000313" key="6">
    <source>
        <dbReference type="RefSeq" id="XP_015607555.1"/>
    </source>
</evidence>
<dbReference type="InterPro" id="IPR001309">
    <property type="entry name" value="Pept_C14_p20"/>
</dbReference>
<dbReference type="RefSeq" id="XP_015607555.1">
    <property type="nucleotide sequence ID" value="XM_015752069.2"/>
</dbReference>